<dbReference type="EMBL" id="CP036278">
    <property type="protein sequence ID" value="QDU57758.1"/>
    <property type="molecule type" value="Genomic_DNA"/>
</dbReference>
<proteinExistence type="predicted"/>
<dbReference type="KEGG" id="amuc:Pan181_39800"/>
<dbReference type="Proteomes" id="UP000315750">
    <property type="component" value="Chromosome"/>
</dbReference>
<gene>
    <name evidence="2" type="ORF">Pan181_39800</name>
</gene>
<feature type="region of interest" description="Disordered" evidence="1">
    <location>
        <begin position="43"/>
        <end position="97"/>
    </location>
</feature>
<protein>
    <submittedName>
        <fullName evidence="2">Uncharacterized protein</fullName>
    </submittedName>
</protein>
<keyword evidence="3" id="KW-1185">Reference proteome</keyword>
<reference evidence="2 3" key="1">
    <citation type="submission" date="2019-02" db="EMBL/GenBank/DDBJ databases">
        <title>Deep-cultivation of Planctomycetes and their phenomic and genomic characterization uncovers novel biology.</title>
        <authorList>
            <person name="Wiegand S."/>
            <person name="Jogler M."/>
            <person name="Boedeker C."/>
            <person name="Pinto D."/>
            <person name="Vollmers J."/>
            <person name="Rivas-Marin E."/>
            <person name="Kohn T."/>
            <person name="Peeters S.H."/>
            <person name="Heuer A."/>
            <person name="Rast P."/>
            <person name="Oberbeckmann S."/>
            <person name="Bunk B."/>
            <person name="Jeske O."/>
            <person name="Meyerdierks A."/>
            <person name="Storesund J.E."/>
            <person name="Kallscheuer N."/>
            <person name="Luecker S."/>
            <person name="Lage O.M."/>
            <person name="Pohl T."/>
            <person name="Merkel B.J."/>
            <person name="Hornburger P."/>
            <person name="Mueller R.-W."/>
            <person name="Bruemmer F."/>
            <person name="Labrenz M."/>
            <person name="Spormann A.M."/>
            <person name="Op den Camp H."/>
            <person name="Overmann J."/>
            <person name="Amann R."/>
            <person name="Jetten M.S.M."/>
            <person name="Mascher T."/>
            <person name="Medema M.H."/>
            <person name="Devos D.P."/>
            <person name="Kaster A.-K."/>
            <person name="Ovreas L."/>
            <person name="Rohde M."/>
            <person name="Galperin M.Y."/>
            <person name="Jogler C."/>
        </authorList>
    </citation>
    <scope>NUCLEOTIDE SEQUENCE [LARGE SCALE GENOMIC DNA]</scope>
    <source>
        <strain evidence="2 3">Pan181</strain>
    </source>
</reference>
<sequence>MEDVSELSDLESIDNMSRLYGCIMLAAVVLTAIEVDNVRGQAPTYQRHRDQATPSRAEPTGRQYGGAMDSPYAGRRGSNYQRHGYADSPPRYREPQMSGGYFQRPYPYHLDYYRMRWGGSYAPYFGNLYGPPNVILGVPNYYYGNGGYYSPMPVMPYGATPEPMP</sequence>
<evidence type="ECO:0000313" key="2">
    <source>
        <dbReference type="EMBL" id="QDU57758.1"/>
    </source>
</evidence>
<dbReference type="AlphaFoldDB" id="A0A518ASQ4"/>
<evidence type="ECO:0000256" key="1">
    <source>
        <dbReference type="SAM" id="MobiDB-lite"/>
    </source>
</evidence>
<organism evidence="2 3">
    <name type="scientific">Aeoliella mucimassa</name>
    <dbReference type="NCBI Taxonomy" id="2527972"/>
    <lineage>
        <taxon>Bacteria</taxon>
        <taxon>Pseudomonadati</taxon>
        <taxon>Planctomycetota</taxon>
        <taxon>Planctomycetia</taxon>
        <taxon>Pirellulales</taxon>
        <taxon>Lacipirellulaceae</taxon>
        <taxon>Aeoliella</taxon>
    </lineage>
</organism>
<name>A0A518ASQ4_9BACT</name>
<evidence type="ECO:0000313" key="3">
    <source>
        <dbReference type="Proteomes" id="UP000315750"/>
    </source>
</evidence>
<accession>A0A518ASQ4</accession>